<keyword evidence="2" id="KW-1185">Reference proteome</keyword>
<evidence type="ECO:0000313" key="2">
    <source>
        <dbReference type="Proteomes" id="UP000436088"/>
    </source>
</evidence>
<comment type="caution">
    <text evidence="1">The sequence shown here is derived from an EMBL/GenBank/DDBJ whole genome shotgun (WGS) entry which is preliminary data.</text>
</comment>
<organism evidence="1 2">
    <name type="scientific">Hibiscus syriacus</name>
    <name type="common">Rose of Sharon</name>
    <dbReference type="NCBI Taxonomy" id="106335"/>
    <lineage>
        <taxon>Eukaryota</taxon>
        <taxon>Viridiplantae</taxon>
        <taxon>Streptophyta</taxon>
        <taxon>Embryophyta</taxon>
        <taxon>Tracheophyta</taxon>
        <taxon>Spermatophyta</taxon>
        <taxon>Magnoliopsida</taxon>
        <taxon>eudicotyledons</taxon>
        <taxon>Gunneridae</taxon>
        <taxon>Pentapetalae</taxon>
        <taxon>rosids</taxon>
        <taxon>malvids</taxon>
        <taxon>Malvales</taxon>
        <taxon>Malvaceae</taxon>
        <taxon>Malvoideae</taxon>
        <taxon>Hibiscus</taxon>
    </lineage>
</organism>
<dbReference type="AlphaFoldDB" id="A0A6A2Y6B1"/>
<dbReference type="EMBL" id="VEPZ02001327">
    <property type="protein sequence ID" value="KAE8679940.1"/>
    <property type="molecule type" value="Genomic_DNA"/>
</dbReference>
<evidence type="ECO:0000313" key="1">
    <source>
        <dbReference type="EMBL" id="KAE8679940.1"/>
    </source>
</evidence>
<protein>
    <submittedName>
        <fullName evidence="1">Uncharacterized protein</fullName>
    </submittedName>
</protein>
<dbReference type="Proteomes" id="UP000436088">
    <property type="component" value="Unassembled WGS sequence"/>
</dbReference>
<reference evidence="1" key="1">
    <citation type="submission" date="2019-09" db="EMBL/GenBank/DDBJ databases">
        <title>Draft genome information of white flower Hibiscus syriacus.</title>
        <authorList>
            <person name="Kim Y.-M."/>
        </authorList>
    </citation>
    <scope>NUCLEOTIDE SEQUENCE [LARGE SCALE GENOMIC DNA]</scope>
    <source>
        <strain evidence="1">YM2019G1</strain>
    </source>
</reference>
<accession>A0A6A2Y6B1</accession>
<dbReference type="PANTHER" id="PTHR31474">
    <property type="entry name" value="HR-LIKE LESION-INDUCER"/>
    <property type="match status" value="1"/>
</dbReference>
<gene>
    <name evidence="1" type="ORF">F3Y22_tig00111392pilonHSYRG00023</name>
</gene>
<proteinExistence type="predicted"/>
<dbReference type="Pfam" id="PF05514">
    <property type="entry name" value="HR_lesion"/>
    <property type="match status" value="1"/>
</dbReference>
<dbReference type="PANTHER" id="PTHR31474:SF4">
    <property type="entry name" value="NICOTIANA LESION-INDUCING LIKE"/>
    <property type="match status" value="1"/>
</dbReference>
<dbReference type="InterPro" id="IPR008637">
    <property type="entry name" value="HR_lesion"/>
</dbReference>
<sequence length="135" mass="15466">MEHPDLVHALRFRDHLTAHKHGISNQVLNWTSCSYGDGRYVGRFNEFMVDGGPTAKELIPKLDLAKKHISSQLHVGLPDINDFCNYLPEEPQYTVLLSDFLKRVAQCCALLFFWGMKSSITKRQLRNRVPKPKTA</sequence>
<name>A0A6A2Y6B1_HIBSY</name>